<dbReference type="Proteomes" id="UP001185092">
    <property type="component" value="Unassembled WGS sequence"/>
</dbReference>
<protein>
    <recommendedName>
        <fullName evidence="4">DUF4197 domain-containing protein</fullName>
    </recommendedName>
</protein>
<feature type="signal peptide" evidence="1">
    <location>
        <begin position="1"/>
        <end position="19"/>
    </location>
</feature>
<feature type="chain" id="PRO_5042044521" description="DUF4197 domain-containing protein" evidence="1">
    <location>
        <begin position="20"/>
        <end position="263"/>
    </location>
</feature>
<dbReference type="RefSeq" id="WP_309937682.1">
    <property type="nucleotide sequence ID" value="NZ_AP025305.1"/>
</dbReference>
<reference evidence="2" key="1">
    <citation type="submission" date="2023-07" db="EMBL/GenBank/DDBJ databases">
        <title>Genomic Encyclopedia of Type Strains, Phase IV (KMG-IV): sequencing the most valuable type-strain genomes for metagenomic binning, comparative biology and taxonomic classification.</title>
        <authorList>
            <person name="Goeker M."/>
        </authorList>
    </citation>
    <scope>NUCLEOTIDE SEQUENCE</scope>
    <source>
        <strain evidence="2">DSM 26174</strain>
    </source>
</reference>
<accession>A0AAE4BRU4</accession>
<evidence type="ECO:0008006" key="4">
    <source>
        <dbReference type="Google" id="ProtNLM"/>
    </source>
</evidence>
<name>A0AAE4BRU4_9BACT</name>
<gene>
    <name evidence="2" type="ORF">HNQ88_001186</name>
</gene>
<dbReference type="PROSITE" id="PS51257">
    <property type="entry name" value="PROKAR_LIPOPROTEIN"/>
    <property type="match status" value="1"/>
</dbReference>
<keyword evidence="3" id="KW-1185">Reference proteome</keyword>
<dbReference type="AlphaFoldDB" id="A0AAE4BRU4"/>
<dbReference type="Pfam" id="PF13852">
    <property type="entry name" value="DUF4197"/>
    <property type="match status" value="1"/>
</dbReference>
<evidence type="ECO:0000256" key="1">
    <source>
        <dbReference type="SAM" id="SignalP"/>
    </source>
</evidence>
<comment type="caution">
    <text evidence="2">The sequence shown here is derived from an EMBL/GenBank/DDBJ whole genome shotgun (WGS) entry which is preliminary data.</text>
</comment>
<dbReference type="EMBL" id="JAVDQD010000001">
    <property type="protein sequence ID" value="MDR6238210.1"/>
    <property type="molecule type" value="Genomic_DNA"/>
</dbReference>
<evidence type="ECO:0000313" key="3">
    <source>
        <dbReference type="Proteomes" id="UP001185092"/>
    </source>
</evidence>
<evidence type="ECO:0000313" key="2">
    <source>
        <dbReference type="EMBL" id="MDR6238210.1"/>
    </source>
</evidence>
<keyword evidence="1" id="KW-0732">Signal</keyword>
<organism evidence="2 3">
    <name type="scientific">Aureibacter tunicatorum</name>
    <dbReference type="NCBI Taxonomy" id="866807"/>
    <lineage>
        <taxon>Bacteria</taxon>
        <taxon>Pseudomonadati</taxon>
        <taxon>Bacteroidota</taxon>
        <taxon>Cytophagia</taxon>
        <taxon>Cytophagales</taxon>
        <taxon>Persicobacteraceae</taxon>
        <taxon>Aureibacter</taxon>
    </lineage>
</organism>
<proteinExistence type="predicted"/>
<sequence length="263" mass="28720">MKKIFYLICLWSFSFAACTEDDVDNLLNQLLSPASLSEAEIVDGLKTALEVGAENSVQSLSAQDGFFKDEAVKILLPEEVSTLLEAANEAGLGSQLSIVVDPLVESLNRSAEDAVMEAGPIFVQAITDMTVSDGLGILTGEDDAATQYLEDKTYDSLQVKFSDKIKTSLSKPLLGESSFNSLWPAFVSKYNVVVDAYNLTTLLNPSKEPLERIEQSDLSMYVTGKALDGMFLKIADEEGKIRKDPLARVEEILQKVFGTLDEN</sequence>
<dbReference type="InterPro" id="IPR025245">
    <property type="entry name" value="DUF4197"/>
</dbReference>